<dbReference type="Proteomes" id="UP000694300">
    <property type="component" value="Unassembled WGS sequence"/>
</dbReference>
<sequence>MRRAVGLALAAVGLAACTGPGADRPDAAGPGAGVTVSEVTQERAFYEGELLGRSVTVVGAVAEVLGPATLAVSDGSVGGRTLTVLSRAPVTVEEGRAVRVTGRVGQLHRVTPSDGVPYSQTGLYARADTEAYLYDAVVEPLAR</sequence>
<dbReference type="RefSeq" id="WP_218596197.1">
    <property type="nucleotide sequence ID" value="NZ_JADQDE010000452.1"/>
</dbReference>
<proteinExistence type="predicted"/>
<reference evidence="1 2" key="1">
    <citation type="submission" date="2020-11" db="EMBL/GenBank/DDBJ databases">
        <title>Pseudonocardia abyssalis sp. nov. and Pseudonocardia oceani sp. nov., description and phylogenomic analysis of two novel actinomycetes isolated from the deep Southern Ocean.</title>
        <authorList>
            <person name="Parra J."/>
        </authorList>
    </citation>
    <scope>NUCLEOTIDE SEQUENCE [LARGE SCALE GENOMIC DNA]</scope>
    <source>
        <strain evidence="2">KRD185</strain>
    </source>
</reference>
<evidence type="ECO:0000313" key="2">
    <source>
        <dbReference type="Proteomes" id="UP000694300"/>
    </source>
</evidence>
<keyword evidence="2" id="KW-1185">Reference proteome</keyword>
<accession>A0ABS6UGA5</accession>
<dbReference type="EMBL" id="JADQDF010000001">
    <property type="protein sequence ID" value="MBW0131270.1"/>
    <property type="molecule type" value="Genomic_DNA"/>
</dbReference>
<gene>
    <name evidence="1" type="ORF">I4I82_26830</name>
</gene>
<evidence type="ECO:0008006" key="3">
    <source>
        <dbReference type="Google" id="ProtNLM"/>
    </source>
</evidence>
<organism evidence="1 2">
    <name type="scientific">Pseudonocardia oceani</name>
    <dbReference type="NCBI Taxonomy" id="2792013"/>
    <lineage>
        <taxon>Bacteria</taxon>
        <taxon>Bacillati</taxon>
        <taxon>Actinomycetota</taxon>
        <taxon>Actinomycetes</taxon>
        <taxon>Pseudonocardiales</taxon>
        <taxon>Pseudonocardiaceae</taxon>
        <taxon>Pseudonocardia</taxon>
    </lineage>
</organism>
<name>A0ABS6UGA5_9PSEU</name>
<dbReference type="PROSITE" id="PS51257">
    <property type="entry name" value="PROKAR_LIPOPROTEIN"/>
    <property type="match status" value="1"/>
</dbReference>
<protein>
    <recommendedName>
        <fullName evidence="3">Lipoprotein</fullName>
    </recommendedName>
</protein>
<evidence type="ECO:0000313" key="1">
    <source>
        <dbReference type="EMBL" id="MBW0131270.1"/>
    </source>
</evidence>
<comment type="caution">
    <text evidence="1">The sequence shown here is derived from an EMBL/GenBank/DDBJ whole genome shotgun (WGS) entry which is preliminary data.</text>
</comment>